<organism evidence="1 2">
    <name type="scientific">Phnomibacter ginsenosidimutans</name>
    <dbReference type="NCBI Taxonomy" id="2676868"/>
    <lineage>
        <taxon>Bacteria</taxon>
        <taxon>Pseudomonadati</taxon>
        <taxon>Bacteroidota</taxon>
        <taxon>Chitinophagia</taxon>
        <taxon>Chitinophagales</taxon>
        <taxon>Chitinophagaceae</taxon>
        <taxon>Phnomibacter</taxon>
    </lineage>
</organism>
<dbReference type="Proteomes" id="UP000426027">
    <property type="component" value="Chromosome"/>
</dbReference>
<protein>
    <submittedName>
        <fullName evidence="1">Uncharacterized protein</fullName>
    </submittedName>
</protein>
<reference evidence="1 2" key="1">
    <citation type="submission" date="2019-11" db="EMBL/GenBank/DDBJ databases">
        <authorList>
            <person name="Im W.T."/>
        </authorList>
    </citation>
    <scope>NUCLEOTIDE SEQUENCE [LARGE SCALE GENOMIC DNA]</scope>
    <source>
        <strain evidence="1 2">SB-02</strain>
    </source>
</reference>
<dbReference type="AlphaFoldDB" id="A0A6I6GWH7"/>
<evidence type="ECO:0000313" key="1">
    <source>
        <dbReference type="EMBL" id="QGW29469.1"/>
    </source>
</evidence>
<gene>
    <name evidence="1" type="ORF">GLV81_16365</name>
</gene>
<sequence length="72" mass="7695">METKKMSLATVAGKLSRAEMKNVMAGNSSFEDTGDETIECNDTCLTTADCPLDRKCTTGTCGGKSIKACFLY</sequence>
<proteinExistence type="predicted"/>
<dbReference type="RefSeq" id="WP_157479821.1">
    <property type="nucleotide sequence ID" value="NZ_CP046566.1"/>
</dbReference>
<accession>A0A6I6GWH7</accession>
<name>A0A6I6GWH7_9BACT</name>
<keyword evidence="2" id="KW-1185">Reference proteome</keyword>
<dbReference type="EMBL" id="CP046566">
    <property type="protein sequence ID" value="QGW29469.1"/>
    <property type="molecule type" value="Genomic_DNA"/>
</dbReference>
<evidence type="ECO:0000313" key="2">
    <source>
        <dbReference type="Proteomes" id="UP000426027"/>
    </source>
</evidence>
<dbReference type="KEGG" id="fls:GLV81_16365"/>